<evidence type="ECO:0000313" key="2">
    <source>
        <dbReference type="Proteomes" id="UP001177003"/>
    </source>
</evidence>
<protein>
    <submittedName>
        <fullName evidence="1">Uncharacterized protein</fullName>
    </submittedName>
</protein>
<name>A0AA36E563_LACSI</name>
<reference evidence="1" key="1">
    <citation type="submission" date="2023-04" db="EMBL/GenBank/DDBJ databases">
        <authorList>
            <person name="Vijverberg K."/>
            <person name="Xiong W."/>
            <person name="Schranz E."/>
        </authorList>
    </citation>
    <scope>NUCLEOTIDE SEQUENCE</scope>
</reference>
<dbReference type="AlphaFoldDB" id="A0AA36E563"/>
<proteinExistence type="predicted"/>
<organism evidence="1 2">
    <name type="scientific">Lactuca saligna</name>
    <name type="common">Willowleaf lettuce</name>
    <dbReference type="NCBI Taxonomy" id="75948"/>
    <lineage>
        <taxon>Eukaryota</taxon>
        <taxon>Viridiplantae</taxon>
        <taxon>Streptophyta</taxon>
        <taxon>Embryophyta</taxon>
        <taxon>Tracheophyta</taxon>
        <taxon>Spermatophyta</taxon>
        <taxon>Magnoliopsida</taxon>
        <taxon>eudicotyledons</taxon>
        <taxon>Gunneridae</taxon>
        <taxon>Pentapetalae</taxon>
        <taxon>asterids</taxon>
        <taxon>campanulids</taxon>
        <taxon>Asterales</taxon>
        <taxon>Asteraceae</taxon>
        <taxon>Cichorioideae</taxon>
        <taxon>Cichorieae</taxon>
        <taxon>Lactucinae</taxon>
        <taxon>Lactuca</taxon>
    </lineage>
</organism>
<dbReference type="Proteomes" id="UP001177003">
    <property type="component" value="Chromosome 5"/>
</dbReference>
<sequence>MSARVIEITEFAKGVQDVWEAYEAVGFEKGRQLSECSTSSGKYEVPSPGQVTSRTKEVNTALTSFVETKFASLFCLGELDYDGFRQFCGKRSLRGSSSDFEG</sequence>
<dbReference type="EMBL" id="OX465081">
    <property type="protein sequence ID" value="CAI9283794.1"/>
    <property type="molecule type" value="Genomic_DNA"/>
</dbReference>
<gene>
    <name evidence="1" type="ORF">LSALG_LOCUS23368</name>
</gene>
<evidence type="ECO:0000313" key="1">
    <source>
        <dbReference type="EMBL" id="CAI9283794.1"/>
    </source>
</evidence>
<keyword evidence="2" id="KW-1185">Reference proteome</keyword>
<accession>A0AA36E563</accession>